<dbReference type="Proteomes" id="UP000002247">
    <property type="component" value="Chromosome"/>
</dbReference>
<reference evidence="1 2" key="1">
    <citation type="journal article" date="2010" name="Stand. Genomic Sci.">
        <title>Complete genome sequence of Segniliparus rotundus type strain (CDC 1076).</title>
        <authorList>
            <person name="Sikorski J."/>
            <person name="Lapidus A."/>
            <person name="Copeland A."/>
            <person name="Misra M."/>
            <person name="Glavina Del Rio T."/>
            <person name="Nolan M."/>
            <person name="Lucas S."/>
            <person name="Chen F."/>
            <person name="Tice H."/>
            <person name="Cheng J.F."/>
            <person name="Jando M."/>
            <person name="Schneider S."/>
            <person name="Bruce D."/>
            <person name="Goodwin L."/>
            <person name="Pitluck S."/>
            <person name="Liolios K."/>
            <person name="Mikhailova N."/>
            <person name="Pati A."/>
            <person name="Ivanova N."/>
            <person name="Mavromatis K."/>
            <person name="Chen A."/>
            <person name="Palaniappan K."/>
            <person name="Chertkov O."/>
            <person name="Land M."/>
            <person name="Hauser L."/>
            <person name="Chang Y.J."/>
            <person name="Jeffries C.D."/>
            <person name="Brettin T."/>
            <person name="Detter J.C."/>
            <person name="Han C."/>
            <person name="Rohde M."/>
            <person name="Goker M."/>
            <person name="Bristow J."/>
            <person name="Eisen J.A."/>
            <person name="Markowitz V."/>
            <person name="Hugenholtz P."/>
            <person name="Kyrpides N.C."/>
            <person name="Klenk H.P."/>
        </authorList>
    </citation>
    <scope>NUCLEOTIDE SEQUENCE [LARGE SCALE GENOMIC DNA]</scope>
    <source>
        <strain evidence="2">ATCC BAA-972 / CDC 1076 / CIP 108378 / DSM 44985 / JCM 13578</strain>
    </source>
</reference>
<dbReference type="HOGENOM" id="CLU_040417_0_0_11"/>
<name>D6ZFE8_SEGRD</name>
<proteinExistence type="predicted"/>
<evidence type="ECO:0000313" key="2">
    <source>
        <dbReference type="Proteomes" id="UP000002247"/>
    </source>
</evidence>
<dbReference type="OrthoDB" id="56388at2"/>
<gene>
    <name evidence="1" type="ordered locus">Srot_1201</name>
</gene>
<organism evidence="1 2">
    <name type="scientific">Segniliparus rotundus (strain ATCC BAA-972 / CDC 1076 / CIP 108378 / DSM 44985 / JCM 13578)</name>
    <dbReference type="NCBI Taxonomy" id="640132"/>
    <lineage>
        <taxon>Bacteria</taxon>
        <taxon>Bacillati</taxon>
        <taxon>Actinomycetota</taxon>
        <taxon>Actinomycetes</taxon>
        <taxon>Mycobacteriales</taxon>
        <taxon>Segniliparaceae</taxon>
        <taxon>Segniliparus</taxon>
    </lineage>
</organism>
<dbReference type="STRING" id="640132.Srot_1201"/>
<dbReference type="EMBL" id="CP001958">
    <property type="protein sequence ID" value="ADG97672.1"/>
    <property type="molecule type" value="Genomic_DNA"/>
</dbReference>
<dbReference type="AlphaFoldDB" id="D6ZFE8"/>
<evidence type="ECO:0000313" key="1">
    <source>
        <dbReference type="EMBL" id="ADG97672.1"/>
    </source>
</evidence>
<dbReference type="RefSeq" id="WP_013138128.1">
    <property type="nucleotide sequence ID" value="NC_014168.1"/>
</dbReference>
<keyword evidence="2" id="KW-1185">Reference proteome</keyword>
<dbReference type="eggNOG" id="COG0457">
    <property type="taxonomic scope" value="Bacteria"/>
</dbReference>
<accession>D6ZFE8</accession>
<sequence length="355" mass="39640">MNAEEDLMVELREAVALGHGRTQIEAMERVLAKAQSQGQAEAEHAVRVRLIEAYTFGGEPQKLFSSFAWCLAAYDRGERQHEFRLLWAFKWIAHGFTRFPQIPLAQGRAMHDEMERRFRESGQSMQPVHQYRCQFAQHIGDTASAAEEFRLWGLSARGALSNCPVCDPTARMAYHNWTGDYDESVRIARASLDSGKRCVSEPQAMLTMLLEPCLKIGRPDQGLRAHKAAYPALCDNRFETGLVAEHIKFCAHAGEADRAFELAQKHLHWLDGVATPSEDMRLSAACAVAFRVAAAAGRRGELVRRAAWGNRPAGETEVAELADELAARAFGVAAQFDERNQSAEQSNGVREWLEV</sequence>
<dbReference type="KEGG" id="srt:Srot_1201"/>
<protein>
    <submittedName>
        <fullName evidence="1">Uncharacterized protein</fullName>
    </submittedName>
</protein>